<gene>
    <name evidence="2" type="ordered locus">Emtol_3916</name>
</gene>
<keyword evidence="3" id="KW-1185">Reference proteome</keyword>
<proteinExistence type="predicted"/>
<keyword evidence="1" id="KW-0732">Signal</keyword>
<evidence type="ECO:0000256" key="1">
    <source>
        <dbReference type="SAM" id="SignalP"/>
    </source>
</evidence>
<dbReference type="Proteomes" id="UP000002875">
    <property type="component" value="Chromosome"/>
</dbReference>
<name>A0ABN4ATH5_EMTOG</name>
<evidence type="ECO:0000313" key="2">
    <source>
        <dbReference type="EMBL" id="AFK05042.1"/>
    </source>
</evidence>
<sequence>MKKLLFAIITILLLSASSQTFAQYDYNWAAGFRVGEPLGFNLRKYFQNGDKAFDVNVGTYGFIYNRQRSYNGGEYRTAGLMVQGIYLWHSEILRRSWAHVYYGGGAQINNRTHYFFSRNVTPPQEIRSKKISLGPTGLAGLELKLPNQPIGFFIDAGLYVEALPSPFFLNPQISSGLRLNVIK</sequence>
<reference evidence="2 3" key="1">
    <citation type="submission" date="2011-07" db="EMBL/GenBank/DDBJ databases">
        <title>The complete genome of chromosome of Emticicia oligotrophica DSM 17448.</title>
        <authorList>
            <consortium name="US DOE Joint Genome Institute (JGI-PGF)"/>
            <person name="Lucas S."/>
            <person name="Han J."/>
            <person name="Lapidus A."/>
            <person name="Bruce D."/>
            <person name="Goodwin L."/>
            <person name="Pitluck S."/>
            <person name="Peters L."/>
            <person name="Kyrpides N."/>
            <person name="Mavromatis K."/>
            <person name="Ivanova N."/>
            <person name="Ovchinnikova G."/>
            <person name="Teshima H."/>
            <person name="Detter J.C."/>
            <person name="Tapia R."/>
            <person name="Han C."/>
            <person name="Land M."/>
            <person name="Hauser L."/>
            <person name="Markowitz V."/>
            <person name="Cheng J.-F."/>
            <person name="Hugenholtz P."/>
            <person name="Woyke T."/>
            <person name="Wu D."/>
            <person name="Tindall B."/>
            <person name="Pomrenke H."/>
            <person name="Brambilla E."/>
            <person name="Klenk H.-P."/>
            <person name="Eisen J.A."/>
        </authorList>
    </citation>
    <scope>NUCLEOTIDE SEQUENCE [LARGE SCALE GENOMIC DNA]</scope>
    <source>
        <strain evidence="2 3">DSM 17448</strain>
    </source>
</reference>
<evidence type="ECO:0000313" key="3">
    <source>
        <dbReference type="Proteomes" id="UP000002875"/>
    </source>
</evidence>
<accession>A0ABN4ATH5</accession>
<evidence type="ECO:0008006" key="4">
    <source>
        <dbReference type="Google" id="ProtNLM"/>
    </source>
</evidence>
<feature type="signal peptide" evidence="1">
    <location>
        <begin position="1"/>
        <end position="22"/>
    </location>
</feature>
<protein>
    <recommendedName>
        <fullName evidence="4">Outer membrane protein beta-barrel domain-containing protein</fullName>
    </recommendedName>
</protein>
<feature type="chain" id="PRO_5046141388" description="Outer membrane protein beta-barrel domain-containing protein" evidence="1">
    <location>
        <begin position="23"/>
        <end position="183"/>
    </location>
</feature>
<organism evidence="2 3">
    <name type="scientific">Emticicia oligotrophica (strain DSM 17448 / CIP 109782 / MTCC 6937 / GPTSA100-15)</name>
    <dbReference type="NCBI Taxonomy" id="929562"/>
    <lineage>
        <taxon>Bacteria</taxon>
        <taxon>Pseudomonadati</taxon>
        <taxon>Bacteroidota</taxon>
        <taxon>Cytophagia</taxon>
        <taxon>Cytophagales</taxon>
        <taxon>Leadbetterellaceae</taxon>
        <taxon>Emticicia</taxon>
    </lineage>
</organism>
<dbReference type="RefSeq" id="WP_015030730.1">
    <property type="nucleotide sequence ID" value="NC_018748.1"/>
</dbReference>
<dbReference type="EMBL" id="CP002961">
    <property type="protein sequence ID" value="AFK05042.1"/>
    <property type="molecule type" value="Genomic_DNA"/>
</dbReference>